<dbReference type="SUPFAM" id="SSF52540">
    <property type="entry name" value="P-loop containing nucleoside triphosphate hydrolases"/>
    <property type="match status" value="1"/>
</dbReference>
<name>A0AA46NH84_9BACT</name>
<dbReference type="Gene3D" id="3.40.50.300">
    <property type="entry name" value="P-loop containing nucleotide triphosphate hydrolases"/>
    <property type="match status" value="1"/>
</dbReference>
<evidence type="ECO:0000313" key="2">
    <source>
        <dbReference type="Proteomes" id="UP001164100"/>
    </source>
</evidence>
<sequence>MPNIINIKNCNSIQEANISIENNTINIKYGINGTGKSTTAKAIMFHNKPEYLKGLLPFKYLENNPENIEPYVHGAEVYEKLMIFNEDYINQFVFKKDELLENSFEIFIKDEFFEKNLQELEILFKDVKNTFQSDGNLSKILNDLNELSSTFSKSKGGIAENSKIIKALGEGNKIDNIPDGLEEYSEYLKSDKNTEWIKWQSSGKGFLGISDKCPYCTSSISTKKETIEKVSTEYNEKSIEHLLKIIEVMENLKQYFTDESQKTIEKVTKNKIALNEEEKEFLSGIYNQINTLIRQLIQLQQLAFLTFKDVDNMAEKINELKIDLDLVPALKSTATEQIISPLNDSLEKLLQKVGELKGKINKQKRSIIDKIEKYKIQINEFLKYAGYKYIIDIQEVNEEYKLRLQHSDISFFVENGNQHLSYGEKNAFALMLFMYDCLSKNPNLIILDDPISSFDKNKKFAIIDRLFRGEKSLKGKTVLMLTHDIDPIIDMFKVLYGKIEPVPIAHFIKSRNGIIEEIPILKDDLQTFAQVCKENISTSSEDINKLIYLRRYFEVLDDKGKAYQLLASLFKKRDVPTKFTNDGEINMTSSEIVDATSEIREKIDNFNYSEQLLKVKDINNLKSIYASCESDYEKLQLFRLINEGRHTSDVVQKFINETFHIENEYISQLNPRKYEIIPEFIIQECDRCILN</sequence>
<evidence type="ECO:0000313" key="1">
    <source>
        <dbReference type="EMBL" id="UYF44417.1"/>
    </source>
</evidence>
<geneLocation type="plasmid" evidence="1 2">
    <name>pCNAC48</name>
</geneLocation>
<evidence type="ECO:0008006" key="3">
    <source>
        <dbReference type="Google" id="ProtNLM"/>
    </source>
</evidence>
<accession>A0AA46NH84</accession>
<organism evidence="1 2">
    <name type="scientific">Aliarcobacter cryaerophilus</name>
    <dbReference type="NCBI Taxonomy" id="28198"/>
    <lineage>
        <taxon>Bacteria</taxon>
        <taxon>Pseudomonadati</taxon>
        <taxon>Campylobacterota</taxon>
        <taxon>Epsilonproteobacteria</taxon>
        <taxon>Campylobacterales</taxon>
        <taxon>Arcobacteraceae</taxon>
        <taxon>Aliarcobacter</taxon>
    </lineage>
</organism>
<dbReference type="InterPro" id="IPR027417">
    <property type="entry name" value="P-loop_NTPase"/>
</dbReference>
<dbReference type="PANTHER" id="PTHR24220">
    <property type="entry name" value="IMPORT ATP-BINDING PROTEIN"/>
    <property type="match status" value="1"/>
</dbReference>
<reference evidence="1" key="1">
    <citation type="journal article" date="2022" name="Front. Microbiol.">
        <title>Species classification and novel plasmid identifications in Arcobacter cryaerophilus and Arcobacter cryaerophilus-like organisms.</title>
        <authorList>
            <person name="Zhou G."/>
            <person name="Wang M."/>
            <person name="Wang H."/>
            <person name="Chen X."/>
            <person name="Gu Y."/>
            <person name="Shao Z."/>
            <person name="Zhang J."/>
            <person name="Zhang M."/>
        </authorList>
    </citation>
    <scope>NUCLEOTIDE SEQUENCE</scope>
    <source>
        <strain evidence="1">ICDCAC48</strain>
    </source>
</reference>
<dbReference type="GO" id="GO:0005886">
    <property type="term" value="C:plasma membrane"/>
    <property type="evidence" value="ECO:0007669"/>
    <property type="project" value="TreeGrafter"/>
</dbReference>
<dbReference type="InterPro" id="IPR015854">
    <property type="entry name" value="ABC_transpr_LolD-like"/>
</dbReference>
<dbReference type="Proteomes" id="UP001164100">
    <property type="component" value="Plasmid pCNAC48"/>
</dbReference>
<dbReference type="PANTHER" id="PTHR24220:SF692">
    <property type="entry name" value="ABC TRANSPORTER DOMAIN-CONTAINING PROTEIN"/>
    <property type="match status" value="1"/>
</dbReference>
<dbReference type="AlphaFoldDB" id="A0AA46NH84"/>
<proteinExistence type="predicted"/>
<dbReference type="EMBL" id="CP099557">
    <property type="protein sequence ID" value="UYF44417.1"/>
    <property type="molecule type" value="Genomic_DNA"/>
</dbReference>
<dbReference type="RefSeq" id="WP_263515103.1">
    <property type="nucleotide sequence ID" value="NZ_CP099557.1"/>
</dbReference>
<dbReference type="GO" id="GO:0022857">
    <property type="term" value="F:transmembrane transporter activity"/>
    <property type="evidence" value="ECO:0007669"/>
    <property type="project" value="TreeGrafter"/>
</dbReference>
<protein>
    <recommendedName>
        <fullName evidence="3">AAA family ATPase</fullName>
    </recommendedName>
</protein>
<gene>
    <name evidence="1" type="ORF">NGX11_11465</name>
</gene>
<keyword evidence="1" id="KW-0614">Plasmid</keyword>